<dbReference type="InterPro" id="IPR051259">
    <property type="entry name" value="rRNA_Methyltransferase"/>
</dbReference>
<dbReference type="InterPro" id="IPR053888">
    <property type="entry name" value="MRM3-like_sub_bind"/>
</dbReference>
<reference evidence="6 7" key="1">
    <citation type="submission" date="2020-04" db="EMBL/GenBank/DDBJ databases">
        <title>Usitatibacter rugosus gen. nov., sp. nov. and Usitatibacter palustris sp. nov., novel members of Usitatibacteraceae fam. nov. within the order Nitrosomonadales isolated from soil.</title>
        <authorList>
            <person name="Huber K.J."/>
            <person name="Neumann-Schaal M."/>
            <person name="Geppert A."/>
            <person name="Luckner M."/>
            <person name="Wanner G."/>
            <person name="Overmann J."/>
        </authorList>
    </citation>
    <scope>NUCLEOTIDE SEQUENCE [LARGE SCALE GENOMIC DNA]</scope>
    <source>
        <strain evidence="6 7">0125_3</strain>
    </source>
</reference>
<dbReference type="AlphaFoldDB" id="A0A6M4GU27"/>
<keyword evidence="7" id="KW-1185">Reference proteome</keyword>
<comment type="similarity">
    <text evidence="1">Belongs to the class IV-like SAM-binding methyltransferase superfamily. RNA methyltransferase TrmH family.</text>
</comment>
<evidence type="ECO:0000256" key="1">
    <source>
        <dbReference type="ARBA" id="ARBA00007228"/>
    </source>
</evidence>
<dbReference type="RefSeq" id="WP_171090165.1">
    <property type="nucleotide sequence ID" value="NZ_CP053069.1"/>
</dbReference>
<organism evidence="6 7">
    <name type="scientific">Usitatibacter rugosus</name>
    <dbReference type="NCBI Taxonomy" id="2732067"/>
    <lineage>
        <taxon>Bacteria</taxon>
        <taxon>Pseudomonadati</taxon>
        <taxon>Pseudomonadota</taxon>
        <taxon>Betaproteobacteria</taxon>
        <taxon>Nitrosomonadales</taxon>
        <taxon>Usitatibacteraceae</taxon>
        <taxon>Usitatibacter</taxon>
    </lineage>
</organism>
<evidence type="ECO:0000259" key="4">
    <source>
        <dbReference type="Pfam" id="PF00588"/>
    </source>
</evidence>
<evidence type="ECO:0000313" key="6">
    <source>
        <dbReference type="EMBL" id="QJR09994.1"/>
    </source>
</evidence>
<evidence type="ECO:0000313" key="7">
    <source>
        <dbReference type="Proteomes" id="UP000501534"/>
    </source>
</evidence>
<evidence type="ECO:0000259" key="5">
    <source>
        <dbReference type="Pfam" id="PF22435"/>
    </source>
</evidence>
<dbReference type="KEGG" id="uru:DSM104443_01045"/>
<dbReference type="PANTHER" id="PTHR43191:SF2">
    <property type="entry name" value="RRNA METHYLTRANSFERASE 3, MITOCHONDRIAL"/>
    <property type="match status" value="1"/>
</dbReference>
<dbReference type="Pfam" id="PF00588">
    <property type="entry name" value="SpoU_methylase"/>
    <property type="match status" value="1"/>
</dbReference>
<gene>
    <name evidence="6" type="primary">rlmB_1</name>
    <name evidence="6" type="ORF">DSM104443_01045</name>
</gene>
<dbReference type="CDD" id="cd18095">
    <property type="entry name" value="SpoU-like_rRNA-MTase"/>
    <property type="match status" value="1"/>
</dbReference>
<feature type="domain" description="tRNA/rRNA methyltransferase SpoU type" evidence="4">
    <location>
        <begin position="114"/>
        <end position="251"/>
    </location>
</feature>
<dbReference type="Proteomes" id="UP000501534">
    <property type="component" value="Chromosome"/>
</dbReference>
<dbReference type="GO" id="GO:0008173">
    <property type="term" value="F:RNA methyltransferase activity"/>
    <property type="evidence" value="ECO:0007669"/>
    <property type="project" value="InterPro"/>
</dbReference>
<accession>A0A6M4GU27</accession>
<dbReference type="Gene3D" id="3.30.1330.30">
    <property type="match status" value="1"/>
</dbReference>
<dbReference type="InterPro" id="IPR029026">
    <property type="entry name" value="tRNA_m1G_MTases_N"/>
</dbReference>
<keyword evidence="2 6" id="KW-0489">Methyltransferase</keyword>
<dbReference type="InterPro" id="IPR001537">
    <property type="entry name" value="SpoU_MeTrfase"/>
</dbReference>
<name>A0A6M4GU27_9PROT</name>
<dbReference type="Pfam" id="PF22435">
    <property type="entry name" value="MRM3-like_sub_bind"/>
    <property type="match status" value="1"/>
</dbReference>
<dbReference type="SUPFAM" id="SSF75217">
    <property type="entry name" value="alpha/beta knot"/>
    <property type="match status" value="1"/>
</dbReference>
<protein>
    <submittedName>
        <fullName evidence="6">23S rRNA (Guanosine-2'-O-)-methyltransferase RlmB</fullName>
        <ecNumber evidence="6">2.1.1.185</ecNumber>
    </submittedName>
</protein>
<dbReference type="GO" id="GO:0032259">
    <property type="term" value="P:methylation"/>
    <property type="evidence" value="ECO:0007669"/>
    <property type="project" value="UniProtKB-KW"/>
</dbReference>
<dbReference type="PANTHER" id="PTHR43191">
    <property type="entry name" value="RRNA METHYLTRANSFERASE 3"/>
    <property type="match status" value="1"/>
</dbReference>
<evidence type="ECO:0000256" key="2">
    <source>
        <dbReference type="ARBA" id="ARBA00022603"/>
    </source>
</evidence>
<dbReference type="EMBL" id="CP053069">
    <property type="protein sequence ID" value="QJR09994.1"/>
    <property type="molecule type" value="Genomic_DNA"/>
</dbReference>
<evidence type="ECO:0000256" key="3">
    <source>
        <dbReference type="ARBA" id="ARBA00022679"/>
    </source>
</evidence>
<dbReference type="EC" id="2.1.1.185" evidence="6"/>
<proteinExistence type="inferred from homology"/>
<sequence length="260" mass="27070">MKAVTSRDNAAFKAMAKLAASTSERKRRGLTVLDGAHLVAAFLDSGREVDSLMVSAPALQRPEIERLVDRVPGSRVTVVSEALFKVLSTVDSATGMIAAAETPAGHSVPPDADLVLVLEGIQDPGNVGTLLRSAAAAGAGHAVLSKDCAFAWSLKTIRAAMGAHFALNIIEGIDLVAFLESFRGTAVALTGESKRSLYDVDLRGPVALLVGNEGSGLTPEVRGHATFTASIPMPGKMESLNAGVAGSLALFEAVRQRRSR</sequence>
<dbReference type="GO" id="GO:0003723">
    <property type="term" value="F:RNA binding"/>
    <property type="evidence" value="ECO:0007669"/>
    <property type="project" value="InterPro"/>
</dbReference>
<feature type="domain" description="MRM3-like substrate binding" evidence="5">
    <location>
        <begin position="9"/>
        <end position="98"/>
    </location>
</feature>
<dbReference type="InterPro" id="IPR029028">
    <property type="entry name" value="Alpha/beta_knot_MTases"/>
</dbReference>
<dbReference type="InterPro" id="IPR029064">
    <property type="entry name" value="Ribosomal_eL30-like_sf"/>
</dbReference>
<dbReference type="Gene3D" id="3.40.1280.10">
    <property type="match status" value="1"/>
</dbReference>
<dbReference type="SUPFAM" id="SSF55315">
    <property type="entry name" value="L30e-like"/>
    <property type="match status" value="1"/>
</dbReference>
<keyword evidence="3 6" id="KW-0808">Transferase</keyword>
<dbReference type="GO" id="GO:0006396">
    <property type="term" value="P:RNA processing"/>
    <property type="evidence" value="ECO:0007669"/>
    <property type="project" value="InterPro"/>
</dbReference>